<evidence type="ECO:0000313" key="3">
    <source>
        <dbReference type="Proteomes" id="UP000321570"/>
    </source>
</evidence>
<feature type="compositionally biased region" description="Polar residues" evidence="1">
    <location>
        <begin position="8"/>
        <end position="20"/>
    </location>
</feature>
<dbReference type="AlphaFoldDB" id="A0A564YMC9"/>
<feature type="region of interest" description="Disordered" evidence="1">
    <location>
        <begin position="1"/>
        <end position="24"/>
    </location>
</feature>
<sequence>MSYLSAGETRSSSNDYPTNIRSRHSQDTDFVENVGIIETVPSKTSLPELSTLAPISNAVLLYLWMRC</sequence>
<accession>A0A564YMC9</accession>
<name>A0A564YMC9_HYMDI</name>
<protein>
    <submittedName>
        <fullName evidence="2">Uncharacterized protein</fullName>
    </submittedName>
</protein>
<reference evidence="2 3" key="1">
    <citation type="submission" date="2019-07" db="EMBL/GenBank/DDBJ databases">
        <authorList>
            <person name="Jastrzebski P J."/>
            <person name="Paukszto L."/>
            <person name="Jastrzebski P J."/>
        </authorList>
    </citation>
    <scope>NUCLEOTIDE SEQUENCE [LARGE SCALE GENOMIC DNA]</scope>
    <source>
        <strain evidence="2 3">WMS-il1</strain>
    </source>
</reference>
<keyword evidence="3" id="KW-1185">Reference proteome</keyword>
<dbReference type="EMBL" id="CABIJS010000288">
    <property type="protein sequence ID" value="VUZ48422.1"/>
    <property type="molecule type" value="Genomic_DNA"/>
</dbReference>
<gene>
    <name evidence="2" type="ORF">WMSIL1_LOCUS7776</name>
</gene>
<dbReference type="Proteomes" id="UP000321570">
    <property type="component" value="Unassembled WGS sequence"/>
</dbReference>
<evidence type="ECO:0000256" key="1">
    <source>
        <dbReference type="SAM" id="MobiDB-lite"/>
    </source>
</evidence>
<proteinExistence type="predicted"/>
<organism evidence="2 3">
    <name type="scientific">Hymenolepis diminuta</name>
    <name type="common">Rat tapeworm</name>
    <dbReference type="NCBI Taxonomy" id="6216"/>
    <lineage>
        <taxon>Eukaryota</taxon>
        <taxon>Metazoa</taxon>
        <taxon>Spiralia</taxon>
        <taxon>Lophotrochozoa</taxon>
        <taxon>Platyhelminthes</taxon>
        <taxon>Cestoda</taxon>
        <taxon>Eucestoda</taxon>
        <taxon>Cyclophyllidea</taxon>
        <taxon>Hymenolepididae</taxon>
        <taxon>Hymenolepis</taxon>
    </lineage>
</organism>
<evidence type="ECO:0000313" key="2">
    <source>
        <dbReference type="EMBL" id="VUZ48422.1"/>
    </source>
</evidence>